<dbReference type="PANTHER" id="PTHR33179">
    <property type="entry name" value="VQ MOTIF-CONTAINING PROTEIN"/>
    <property type="match status" value="1"/>
</dbReference>
<evidence type="ECO:0000256" key="1">
    <source>
        <dbReference type="SAM" id="MobiDB-lite"/>
    </source>
</evidence>
<gene>
    <name evidence="3" type="ORF">CFOL_v3_12726</name>
</gene>
<keyword evidence="4" id="KW-1185">Reference proteome</keyword>
<protein>
    <submittedName>
        <fullName evidence="3">VQ domain-containing protein</fullName>
    </submittedName>
</protein>
<feature type="compositionally biased region" description="Polar residues" evidence="1">
    <location>
        <begin position="1"/>
        <end position="11"/>
    </location>
</feature>
<sequence length="164" mass="18419">TTTSDQLTPRGSASKPIRKRSRASKKTPTTLLNANTSNFRSLVQQFTGCPSTPLPLGSQRGPVNLNFGIETRQHLSNIATSIMAPVGSSNYYYQDANQVQHQQHQQVYQEQQCVFPFDSKGFSSSSISRSDMEIHEGFGLDDISLHELNNRDSFSNEIKNERYF</sequence>
<feature type="compositionally biased region" description="Basic residues" evidence="1">
    <location>
        <begin position="16"/>
        <end position="25"/>
    </location>
</feature>
<evidence type="ECO:0000313" key="3">
    <source>
        <dbReference type="EMBL" id="GAV69225.1"/>
    </source>
</evidence>
<dbReference type="AlphaFoldDB" id="A0A1Q3BMN0"/>
<feature type="domain" description="VQ" evidence="2">
    <location>
        <begin position="28"/>
        <end position="53"/>
    </location>
</feature>
<dbReference type="Pfam" id="PF05678">
    <property type="entry name" value="VQ"/>
    <property type="match status" value="1"/>
</dbReference>
<proteinExistence type="predicted"/>
<dbReference type="InterPro" id="IPR008889">
    <property type="entry name" value="VQ"/>
</dbReference>
<name>A0A1Q3BMN0_CEPFO</name>
<comment type="caution">
    <text evidence="3">The sequence shown here is derived from an EMBL/GenBank/DDBJ whole genome shotgun (WGS) entry which is preliminary data.</text>
</comment>
<evidence type="ECO:0000313" key="4">
    <source>
        <dbReference type="Proteomes" id="UP000187406"/>
    </source>
</evidence>
<dbReference type="PANTHER" id="PTHR33179:SF29">
    <property type="entry name" value="OS06G0666400 PROTEIN"/>
    <property type="match status" value="1"/>
</dbReference>
<dbReference type="STRING" id="3775.A0A1Q3BMN0"/>
<feature type="region of interest" description="Disordered" evidence="1">
    <location>
        <begin position="1"/>
        <end position="27"/>
    </location>
</feature>
<dbReference type="OrthoDB" id="1726347at2759"/>
<dbReference type="Proteomes" id="UP000187406">
    <property type="component" value="Unassembled WGS sequence"/>
</dbReference>
<reference evidence="4" key="1">
    <citation type="submission" date="2016-04" db="EMBL/GenBank/DDBJ databases">
        <title>Cephalotus genome sequencing.</title>
        <authorList>
            <person name="Fukushima K."/>
            <person name="Hasebe M."/>
            <person name="Fang X."/>
        </authorList>
    </citation>
    <scope>NUCLEOTIDE SEQUENCE [LARGE SCALE GENOMIC DNA]</scope>
    <source>
        <strain evidence="4">cv. St1</strain>
    </source>
</reference>
<evidence type="ECO:0000259" key="2">
    <source>
        <dbReference type="Pfam" id="PF05678"/>
    </source>
</evidence>
<dbReference type="InterPro" id="IPR039609">
    <property type="entry name" value="VQ_15/22"/>
</dbReference>
<feature type="non-terminal residue" evidence="3">
    <location>
        <position position="1"/>
    </location>
</feature>
<dbReference type="EMBL" id="BDDD01000704">
    <property type="protein sequence ID" value="GAV69225.1"/>
    <property type="molecule type" value="Genomic_DNA"/>
</dbReference>
<feature type="non-terminal residue" evidence="3">
    <location>
        <position position="164"/>
    </location>
</feature>
<accession>A0A1Q3BMN0</accession>
<dbReference type="InParanoid" id="A0A1Q3BMN0"/>
<dbReference type="FunCoup" id="A0A1Q3BMN0">
    <property type="interactions" value="26"/>
</dbReference>
<organism evidence="3 4">
    <name type="scientific">Cephalotus follicularis</name>
    <name type="common">Albany pitcher plant</name>
    <dbReference type="NCBI Taxonomy" id="3775"/>
    <lineage>
        <taxon>Eukaryota</taxon>
        <taxon>Viridiplantae</taxon>
        <taxon>Streptophyta</taxon>
        <taxon>Embryophyta</taxon>
        <taxon>Tracheophyta</taxon>
        <taxon>Spermatophyta</taxon>
        <taxon>Magnoliopsida</taxon>
        <taxon>eudicotyledons</taxon>
        <taxon>Gunneridae</taxon>
        <taxon>Pentapetalae</taxon>
        <taxon>rosids</taxon>
        <taxon>fabids</taxon>
        <taxon>Oxalidales</taxon>
        <taxon>Cephalotaceae</taxon>
        <taxon>Cephalotus</taxon>
    </lineage>
</organism>